<comment type="caution">
    <text evidence="1">The sequence shown here is derived from an EMBL/GenBank/DDBJ whole genome shotgun (WGS) entry which is preliminary data.</text>
</comment>
<reference evidence="1 2" key="1">
    <citation type="submission" date="2018-08" db="EMBL/GenBank/DDBJ databases">
        <title>Recombination of ecologically and evolutionarily significant loci maintains genetic cohesion in the Pseudomonas syringae species complex.</title>
        <authorList>
            <person name="Dillon M."/>
            <person name="Thakur S."/>
            <person name="Almeida R.N.D."/>
            <person name="Weir B.S."/>
            <person name="Guttman D.S."/>
        </authorList>
    </citation>
    <scope>NUCLEOTIDE SEQUENCE [LARGE SCALE GENOMIC DNA]</scope>
    <source>
        <strain evidence="1 2">ICMP 3706</strain>
    </source>
</reference>
<dbReference type="NCBIfam" id="TIGR01731">
    <property type="entry name" value="fil_hemag_20aa"/>
    <property type="match status" value="3"/>
</dbReference>
<feature type="non-terminal residue" evidence="1">
    <location>
        <position position="1"/>
    </location>
</feature>
<protein>
    <recommendedName>
        <fullName evidence="3">Filamentous hemagglutinin, intein-containing</fullName>
    </recommendedName>
</protein>
<dbReference type="Pfam" id="PF05594">
    <property type="entry name" value="Fil_haemagg"/>
    <property type="match status" value="1"/>
</dbReference>
<dbReference type="AlphaFoldDB" id="A0A3M4AJX4"/>
<proteinExistence type="predicted"/>
<dbReference type="InterPro" id="IPR010069">
    <property type="entry name" value="CdiA_FHA1_rpt"/>
</dbReference>
<evidence type="ECO:0000313" key="1">
    <source>
        <dbReference type="EMBL" id="RMP07177.1"/>
    </source>
</evidence>
<evidence type="ECO:0000313" key="2">
    <source>
        <dbReference type="Proteomes" id="UP000281604"/>
    </source>
</evidence>
<dbReference type="EMBL" id="RBQE01000257">
    <property type="protein sequence ID" value="RMP07177.1"/>
    <property type="molecule type" value="Genomic_DNA"/>
</dbReference>
<dbReference type="RefSeq" id="WP_148709694.1">
    <property type="nucleotide sequence ID" value="NZ_RBQE01000257.1"/>
</dbReference>
<feature type="non-terminal residue" evidence="1">
    <location>
        <position position="105"/>
    </location>
</feature>
<sequence length="105" mass="10216">NGALVSQNTLSVTADSLDNSGGILSSGTGQTLTVAGLLNNSQNGLIDGGAGLTIKANALNNAAGNLTAQQGFSFEGSSLDNSAGNLSSKADMTLDLLGSLTNTSG</sequence>
<accession>A0A3M4AJX4</accession>
<organism evidence="1 2">
    <name type="scientific">Pseudomonas syringae pv. persicae</name>
    <dbReference type="NCBI Taxonomy" id="237306"/>
    <lineage>
        <taxon>Bacteria</taxon>
        <taxon>Pseudomonadati</taxon>
        <taxon>Pseudomonadota</taxon>
        <taxon>Gammaproteobacteria</taxon>
        <taxon>Pseudomonadales</taxon>
        <taxon>Pseudomonadaceae</taxon>
        <taxon>Pseudomonas</taxon>
    </lineage>
</organism>
<evidence type="ECO:0008006" key="3">
    <source>
        <dbReference type="Google" id="ProtNLM"/>
    </source>
</evidence>
<gene>
    <name evidence="1" type="ORF">ALQ30_04460</name>
</gene>
<name>A0A3M4AJX4_9PSED</name>
<dbReference type="Proteomes" id="UP000281604">
    <property type="component" value="Unassembled WGS sequence"/>
</dbReference>
<dbReference type="InterPro" id="IPR008619">
    <property type="entry name" value="Filamentous_hemagglutn_rpt"/>
</dbReference>